<dbReference type="Gene3D" id="3.40.630.20">
    <property type="entry name" value="Peptidase C15, pyroglutamyl peptidase I-like"/>
    <property type="match status" value="1"/>
</dbReference>
<protein>
    <recommendedName>
        <fullName evidence="6">Pyroglutamyl-peptidase I</fullName>
        <ecNumber evidence="6">3.4.19.3</ecNumber>
    </recommendedName>
</protein>
<evidence type="ECO:0000313" key="7">
    <source>
        <dbReference type="EMBL" id="RFD79806.1"/>
    </source>
</evidence>
<proteinExistence type="inferred from homology"/>
<dbReference type="PANTHER" id="PTHR23402:SF1">
    <property type="entry name" value="PYROGLUTAMYL-PEPTIDASE I"/>
    <property type="match status" value="1"/>
</dbReference>
<keyword evidence="2" id="KW-0963">Cytoplasm</keyword>
<dbReference type="GO" id="GO:0006508">
    <property type="term" value="P:proteolysis"/>
    <property type="evidence" value="ECO:0007669"/>
    <property type="project" value="UniProtKB-KW"/>
</dbReference>
<dbReference type="CDD" id="cd00501">
    <property type="entry name" value="Peptidase_C15"/>
    <property type="match status" value="1"/>
</dbReference>
<comment type="catalytic activity">
    <reaction evidence="6">
        <text>Release of an N-terminal pyroglutamyl group from a polypeptide, the second amino acid generally not being Pro.</text>
        <dbReference type="EC" id="3.4.19.3"/>
    </reaction>
</comment>
<dbReference type="GO" id="GO:0005829">
    <property type="term" value="C:cytosol"/>
    <property type="evidence" value="ECO:0007669"/>
    <property type="project" value="InterPro"/>
</dbReference>
<evidence type="ECO:0000256" key="3">
    <source>
        <dbReference type="ARBA" id="ARBA00022670"/>
    </source>
</evidence>
<dbReference type="PRINTS" id="PR00706">
    <property type="entry name" value="PYROGLUPTASE"/>
</dbReference>
<evidence type="ECO:0000256" key="4">
    <source>
        <dbReference type="ARBA" id="ARBA00022801"/>
    </source>
</evidence>
<dbReference type="InterPro" id="IPR016125">
    <property type="entry name" value="Peptidase_C15-like"/>
</dbReference>
<dbReference type="SUPFAM" id="SSF53182">
    <property type="entry name" value="Pyrrolidone carboxyl peptidase (pyroglutamate aminopeptidase)"/>
    <property type="match status" value="1"/>
</dbReference>
<evidence type="ECO:0000313" key="8">
    <source>
        <dbReference type="Proteomes" id="UP000259221"/>
    </source>
</evidence>
<dbReference type="PROSITE" id="PS01334">
    <property type="entry name" value="PYRASE_CYS"/>
    <property type="match status" value="1"/>
</dbReference>
<dbReference type="GO" id="GO:0016920">
    <property type="term" value="F:pyroglutamyl-peptidase activity"/>
    <property type="evidence" value="ECO:0007669"/>
    <property type="project" value="UniProtKB-EC"/>
</dbReference>
<keyword evidence="3" id="KW-0645">Protease</keyword>
<dbReference type="OrthoDB" id="9779738at2"/>
<evidence type="ECO:0000256" key="2">
    <source>
        <dbReference type="ARBA" id="ARBA00022490"/>
    </source>
</evidence>
<evidence type="ECO:0000256" key="5">
    <source>
        <dbReference type="ARBA" id="ARBA00022807"/>
    </source>
</evidence>
<evidence type="ECO:0000256" key="1">
    <source>
        <dbReference type="ARBA" id="ARBA00006641"/>
    </source>
</evidence>
<evidence type="ECO:0000256" key="6">
    <source>
        <dbReference type="PROSITE-ProRule" id="PRU10077"/>
    </source>
</evidence>
<keyword evidence="4" id="KW-0378">Hydrolase</keyword>
<gene>
    <name evidence="7" type="ORF">AXE77_03440</name>
</gene>
<accession>A0A3E1J0A9</accession>
<dbReference type="PIRSF" id="PIRSF015592">
    <property type="entry name" value="Prld-crbxl_pptds"/>
    <property type="match status" value="1"/>
</dbReference>
<name>A0A3E1J0A9_GARVA</name>
<comment type="similarity">
    <text evidence="1">Belongs to the peptidase C15 family.</text>
</comment>
<dbReference type="AlphaFoldDB" id="A0A3E1J0A9"/>
<reference evidence="7 8" key="1">
    <citation type="submission" date="2016-02" db="EMBL/GenBank/DDBJ databases">
        <authorList>
            <person name="Alioto T."/>
            <person name="Alioto T."/>
        </authorList>
    </citation>
    <scope>NUCLEOTIDE SEQUENCE [LARGE SCALE GENOMIC DNA]</scope>
    <source>
        <strain evidence="7 8">NR010</strain>
    </source>
</reference>
<dbReference type="EC" id="3.4.19.3" evidence="6"/>
<dbReference type="InterPro" id="IPR033694">
    <property type="entry name" value="PGPEP1_Cys_AS"/>
</dbReference>
<feature type="active site" evidence="6">
    <location>
        <position position="154"/>
    </location>
</feature>
<dbReference type="PANTHER" id="PTHR23402">
    <property type="entry name" value="PROTEASE FAMILY C15 PYROGLUTAMYL-PEPTIDASE I-RELATED"/>
    <property type="match status" value="1"/>
</dbReference>
<dbReference type="InterPro" id="IPR036440">
    <property type="entry name" value="Peptidase_C15-like_sf"/>
</dbReference>
<keyword evidence="5" id="KW-0788">Thiol protease</keyword>
<sequence>MQRINVVISGFGPYEDLEVNPSYEVSHALANSENAATMQPSDDVLLHVTSVALPISFANAWPELLATIEREQADIVIATGVKHAARGVLLERCATNVIDTNKPDADNSRPERTKIVEEGPAAYWTRLPLRKILQCFAHDRIASTLSSDAGTYVCNSLFYQLLNWASGQSRNVLAGFVSFPPVAVGKARCGLPLQKQIEAGQDIVREAARYYVKPSSHGLLLE</sequence>
<dbReference type="Pfam" id="PF01470">
    <property type="entry name" value="Peptidase_C15"/>
    <property type="match status" value="1"/>
</dbReference>
<dbReference type="Proteomes" id="UP000259221">
    <property type="component" value="Unassembled WGS sequence"/>
</dbReference>
<dbReference type="RefSeq" id="WP_116712217.1">
    <property type="nucleotide sequence ID" value="NZ_LRTV01000006.1"/>
</dbReference>
<organism evidence="7 8">
    <name type="scientific">Gardnerella vaginalis</name>
    <dbReference type="NCBI Taxonomy" id="2702"/>
    <lineage>
        <taxon>Bacteria</taxon>
        <taxon>Bacillati</taxon>
        <taxon>Actinomycetota</taxon>
        <taxon>Actinomycetes</taxon>
        <taxon>Bifidobacteriales</taxon>
        <taxon>Bifidobacteriaceae</taxon>
        <taxon>Gardnerella</taxon>
    </lineage>
</organism>
<comment type="caution">
    <text evidence="7">The sequence shown here is derived from an EMBL/GenBank/DDBJ whole genome shotgun (WGS) entry which is preliminary data.</text>
</comment>
<dbReference type="InterPro" id="IPR000816">
    <property type="entry name" value="Peptidase_C15"/>
</dbReference>
<dbReference type="EMBL" id="LRTV01000006">
    <property type="protein sequence ID" value="RFD79806.1"/>
    <property type="molecule type" value="Genomic_DNA"/>
</dbReference>